<dbReference type="GO" id="GO:0008270">
    <property type="term" value="F:zinc ion binding"/>
    <property type="evidence" value="ECO:0007669"/>
    <property type="project" value="UniProtKB-KW"/>
</dbReference>
<protein>
    <recommendedName>
        <fullName evidence="8">C2H2-type domain-containing protein</fullName>
    </recommendedName>
</protein>
<organism evidence="9 10">
    <name type="scientific">Elysia crispata</name>
    <name type="common">lettuce slug</name>
    <dbReference type="NCBI Taxonomy" id="231223"/>
    <lineage>
        <taxon>Eukaryota</taxon>
        <taxon>Metazoa</taxon>
        <taxon>Spiralia</taxon>
        <taxon>Lophotrochozoa</taxon>
        <taxon>Mollusca</taxon>
        <taxon>Gastropoda</taxon>
        <taxon>Heterobranchia</taxon>
        <taxon>Euthyneura</taxon>
        <taxon>Panpulmonata</taxon>
        <taxon>Sacoglossa</taxon>
        <taxon>Placobranchoidea</taxon>
        <taxon>Plakobranchidae</taxon>
        <taxon>Elysia</taxon>
    </lineage>
</organism>
<evidence type="ECO:0000256" key="3">
    <source>
        <dbReference type="ARBA" id="ARBA00022737"/>
    </source>
</evidence>
<dbReference type="FunFam" id="3.30.160.60:FF:000446">
    <property type="entry name" value="Zinc finger protein"/>
    <property type="match status" value="2"/>
</dbReference>
<evidence type="ECO:0000313" key="10">
    <source>
        <dbReference type="Proteomes" id="UP001283361"/>
    </source>
</evidence>
<evidence type="ECO:0000256" key="4">
    <source>
        <dbReference type="ARBA" id="ARBA00022771"/>
    </source>
</evidence>
<keyword evidence="10" id="KW-1185">Reference proteome</keyword>
<keyword evidence="6" id="KW-0539">Nucleus</keyword>
<evidence type="ECO:0000256" key="5">
    <source>
        <dbReference type="ARBA" id="ARBA00022833"/>
    </source>
</evidence>
<dbReference type="Pfam" id="PF13912">
    <property type="entry name" value="zf-C2H2_6"/>
    <property type="match status" value="1"/>
</dbReference>
<dbReference type="AlphaFoldDB" id="A0AAE0XUB1"/>
<dbReference type="PROSITE" id="PS50157">
    <property type="entry name" value="ZINC_FINGER_C2H2_2"/>
    <property type="match status" value="9"/>
</dbReference>
<dbReference type="InterPro" id="IPR050329">
    <property type="entry name" value="GLI_C2H2-zinc-finger"/>
</dbReference>
<evidence type="ECO:0000256" key="1">
    <source>
        <dbReference type="ARBA" id="ARBA00004123"/>
    </source>
</evidence>
<feature type="domain" description="C2H2-type" evidence="8">
    <location>
        <begin position="214"/>
        <end position="241"/>
    </location>
</feature>
<dbReference type="PROSITE" id="PS00028">
    <property type="entry name" value="ZINC_FINGER_C2H2_1"/>
    <property type="match status" value="7"/>
</dbReference>
<gene>
    <name evidence="9" type="ORF">RRG08_034028</name>
</gene>
<dbReference type="FunFam" id="3.30.160.60:FF:001182">
    <property type="entry name" value="Zinc finger, C2H2 type"/>
    <property type="match status" value="1"/>
</dbReference>
<dbReference type="Proteomes" id="UP001283361">
    <property type="component" value="Unassembled WGS sequence"/>
</dbReference>
<feature type="domain" description="C2H2-type" evidence="8">
    <location>
        <begin position="128"/>
        <end position="156"/>
    </location>
</feature>
<dbReference type="Pfam" id="PF12874">
    <property type="entry name" value="zf-met"/>
    <property type="match status" value="1"/>
</dbReference>
<evidence type="ECO:0000256" key="2">
    <source>
        <dbReference type="ARBA" id="ARBA00022723"/>
    </source>
</evidence>
<feature type="domain" description="C2H2-type" evidence="8">
    <location>
        <begin position="242"/>
        <end position="269"/>
    </location>
</feature>
<dbReference type="GO" id="GO:0000981">
    <property type="term" value="F:DNA-binding transcription factor activity, RNA polymerase II-specific"/>
    <property type="evidence" value="ECO:0007669"/>
    <property type="project" value="TreeGrafter"/>
</dbReference>
<feature type="domain" description="C2H2-type" evidence="8">
    <location>
        <begin position="42"/>
        <end position="70"/>
    </location>
</feature>
<keyword evidence="2" id="KW-0479">Metal-binding</keyword>
<reference evidence="9" key="1">
    <citation type="journal article" date="2023" name="G3 (Bethesda)">
        <title>A reference genome for the long-term kleptoplast-retaining sea slug Elysia crispata morphotype clarki.</title>
        <authorList>
            <person name="Eastman K.E."/>
            <person name="Pendleton A.L."/>
            <person name="Shaikh M.A."/>
            <person name="Suttiyut T."/>
            <person name="Ogas R."/>
            <person name="Tomko P."/>
            <person name="Gavelis G."/>
            <person name="Widhalm J.R."/>
            <person name="Wisecaver J.H."/>
        </authorList>
    </citation>
    <scope>NUCLEOTIDE SEQUENCE</scope>
    <source>
        <strain evidence="9">ECLA1</strain>
    </source>
</reference>
<evidence type="ECO:0000259" key="8">
    <source>
        <dbReference type="PROSITE" id="PS50157"/>
    </source>
</evidence>
<evidence type="ECO:0000256" key="6">
    <source>
        <dbReference type="ARBA" id="ARBA00023242"/>
    </source>
</evidence>
<dbReference type="FunFam" id="3.30.160.60:FF:000478">
    <property type="entry name" value="Zinc finger protein 133"/>
    <property type="match status" value="1"/>
</dbReference>
<dbReference type="Gene3D" id="3.30.160.60">
    <property type="entry name" value="Classic Zinc Finger"/>
    <property type="match status" value="7"/>
</dbReference>
<proteinExistence type="predicted"/>
<evidence type="ECO:0000256" key="7">
    <source>
        <dbReference type="PROSITE-ProRule" id="PRU00042"/>
    </source>
</evidence>
<dbReference type="PANTHER" id="PTHR19818">
    <property type="entry name" value="ZINC FINGER PROTEIN ZIC AND GLI"/>
    <property type="match status" value="1"/>
</dbReference>
<dbReference type="GO" id="GO:0005634">
    <property type="term" value="C:nucleus"/>
    <property type="evidence" value="ECO:0007669"/>
    <property type="project" value="UniProtKB-SubCell"/>
</dbReference>
<dbReference type="EMBL" id="JAWDGP010007575">
    <property type="protein sequence ID" value="KAK3712888.1"/>
    <property type="molecule type" value="Genomic_DNA"/>
</dbReference>
<dbReference type="PANTHER" id="PTHR19818:SF139">
    <property type="entry name" value="PAIR-RULE PROTEIN ODD-PAIRED"/>
    <property type="match status" value="1"/>
</dbReference>
<dbReference type="SMART" id="SM00355">
    <property type="entry name" value="ZnF_C2H2"/>
    <property type="match status" value="9"/>
</dbReference>
<feature type="domain" description="C2H2-type" evidence="8">
    <location>
        <begin position="97"/>
        <end position="120"/>
    </location>
</feature>
<dbReference type="InterPro" id="IPR013087">
    <property type="entry name" value="Znf_C2H2_type"/>
</dbReference>
<keyword evidence="3" id="KW-0677">Repeat</keyword>
<keyword evidence="4 7" id="KW-0863">Zinc-finger</keyword>
<comment type="subcellular location">
    <subcellularLocation>
        <location evidence="1">Nucleus</location>
    </subcellularLocation>
</comment>
<dbReference type="GO" id="GO:0045944">
    <property type="term" value="P:positive regulation of transcription by RNA polymerase II"/>
    <property type="evidence" value="ECO:0007669"/>
    <property type="project" value="UniProtKB-ARBA"/>
</dbReference>
<keyword evidence="5" id="KW-0862">Zinc</keyword>
<feature type="domain" description="C2H2-type" evidence="8">
    <location>
        <begin position="270"/>
        <end position="293"/>
    </location>
</feature>
<dbReference type="InterPro" id="IPR036236">
    <property type="entry name" value="Znf_C2H2_sf"/>
</dbReference>
<feature type="domain" description="C2H2-type" evidence="8">
    <location>
        <begin position="186"/>
        <end position="213"/>
    </location>
</feature>
<evidence type="ECO:0000313" key="9">
    <source>
        <dbReference type="EMBL" id="KAK3712888.1"/>
    </source>
</evidence>
<sequence>MKEKIPSPVIMKFRVDPLRKTEKIEQRTKSKTNKSEKLGKVFKCKECIYKTKNSKCLEEHMKRVHLARQFRCSECNKEFGFRKDLRRHMKCHGKAQHSCEVCGKAYKEANKLKAHKKTHALNYVKPQFSCQHCSKSFSTKYLLSYHINSEHLGMKCSFICPTCGKSFAQKNSYLQHANLHKGVKPFSCDICKMQFSYEKSLKEHASLHDETRNFKCSVCSKTFKQSSGLKIHMRIHNDTKDYVCAMCGKEFRQRQALLRHERIHAGEKPFECCLCTKFFGDSSVLRRHMLYVHKRSLKDWQKDTQRHSKSKNINSILAVSDSPCAEKEEVKCGNQNCGDDSFENAERKSSANHVVVQKKAFSQVLNTKDSSKSERPIPSLFLKSTDQENETYNFPEGNLQIDLFADGITPASTETNPLIPTERLSGTPNLMLSPIAQVIVGPFNKLKSCHSDSTNICQTDDIPFPESVNPS</sequence>
<feature type="domain" description="C2H2-type" evidence="8">
    <location>
        <begin position="70"/>
        <end position="97"/>
    </location>
</feature>
<feature type="domain" description="C2H2-type" evidence="8">
    <location>
        <begin position="158"/>
        <end position="185"/>
    </location>
</feature>
<comment type="caution">
    <text evidence="9">The sequence shown here is derived from an EMBL/GenBank/DDBJ whole genome shotgun (WGS) entry which is preliminary data.</text>
</comment>
<dbReference type="Pfam" id="PF00096">
    <property type="entry name" value="zf-C2H2"/>
    <property type="match status" value="5"/>
</dbReference>
<name>A0AAE0XUB1_9GAST</name>
<dbReference type="SUPFAM" id="SSF57667">
    <property type="entry name" value="beta-beta-alpha zinc fingers"/>
    <property type="match status" value="5"/>
</dbReference>
<accession>A0AAE0XUB1</accession>
<dbReference type="GO" id="GO:0000978">
    <property type="term" value="F:RNA polymerase II cis-regulatory region sequence-specific DNA binding"/>
    <property type="evidence" value="ECO:0007669"/>
    <property type="project" value="TreeGrafter"/>
</dbReference>